<keyword evidence="1" id="KW-0732">Signal</keyword>
<dbReference type="Gene3D" id="3.40.50.2300">
    <property type="match status" value="2"/>
</dbReference>
<organism evidence="2 3">
    <name type="scientific">Variovorax robiniae</name>
    <dbReference type="NCBI Taxonomy" id="1836199"/>
    <lineage>
        <taxon>Bacteria</taxon>
        <taxon>Pseudomonadati</taxon>
        <taxon>Pseudomonadota</taxon>
        <taxon>Betaproteobacteria</taxon>
        <taxon>Burkholderiales</taxon>
        <taxon>Comamonadaceae</taxon>
        <taxon>Variovorax</taxon>
    </lineage>
</organism>
<evidence type="ECO:0000313" key="3">
    <source>
        <dbReference type="Proteomes" id="UP001367030"/>
    </source>
</evidence>
<evidence type="ECO:0000313" key="2">
    <source>
        <dbReference type="EMBL" id="MEJ8857906.1"/>
    </source>
</evidence>
<name>A0ABU8XDK1_9BURK</name>
<keyword evidence="3" id="KW-1185">Reference proteome</keyword>
<dbReference type="PANTHER" id="PTHR35271:SF1">
    <property type="entry name" value="ABC TRANSPORTER, SUBSTRATE-BINDING LIPOPROTEIN"/>
    <property type="match status" value="1"/>
</dbReference>
<comment type="caution">
    <text evidence="2">The sequence shown here is derived from an EMBL/GenBank/DDBJ whole genome shotgun (WGS) entry which is preliminary data.</text>
</comment>
<feature type="signal peptide" evidence="1">
    <location>
        <begin position="1"/>
        <end position="23"/>
    </location>
</feature>
<accession>A0ABU8XDK1</accession>
<dbReference type="Proteomes" id="UP001367030">
    <property type="component" value="Unassembled WGS sequence"/>
</dbReference>
<proteinExistence type="predicted"/>
<evidence type="ECO:0000256" key="1">
    <source>
        <dbReference type="SAM" id="SignalP"/>
    </source>
</evidence>
<dbReference type="EMBL" id="JBBKZS010000013">
    <property type="protein sequence ID" value="MEJ8857906.1"/>
    <property type="molecule type" value="Genomic_DNA"/>
</dbReference>
<dbReference type="RefSeq" id="WP_340337975.1">
    <property type="nucleotide sequence ID" value="NZ_JBBKZS010000013.1"/>
</dbReference>
<dbReference type="Pfam" id="PF04392">
    <property type="entry name" value="ABC_sub_bind"/>
    <property type="match status" value="1"/>
</dbReference>
<dbReference type="PANTHER" id="PTHR35271">
    <property type="entry name" value="ABC TRANSPORTER, SUBSTRATE-BINDING LIPOPROTEIN-RELATED"/>
    <property type="match status" value="1"/>
</dbReference>
<feature type="chain" id="PRO_5045884739" evidence="1">
    <location>
        <begin position="24"/>
        <end position="330"/>
    </location>
</feature>
<gene>
    <name evidence="2" type="ORF">WKW79_25280</name>
</gene>
<dbReference type="CDD" id="cd06325">
    <property type="entry name" value="PBP1_ABC_unchar_transporter"/>
    <property type="match status" value="1"/>
</dbReference>
<reference evidence="2 3" key="1">
    <citation type="submission" date="2024-03" db="EMBL/GenBank/DDBJ databases">
        <title>Novel species of the genus Variovorax.</title>
        <authorList>
            <person name="Liu Q."/>
            <person name="Xin Y.-H."/>
        </authorList>
    </citation>
    <scope>NUCLEOTIDE SEQUENCE [LARGE SCALE GENOMIC DNA]</scope>
    <source>
        <strain evidence="2 3">KACC 18901</strain>
    </source>
</reference>
<dbReference type="InterPro" id="IPR007487">
    <property type="entry name" value="ABC_transpt-TYRBP-like"/>
</dbReference>
<sequence length="330" mass="35670">MSWNRWWLLLCLLVLAAGPLAEAQAQVQSRKVPRIGYLAAVSASADAPRLMAFRQGLRELGYVEGQTIQIDYRHESADLQRLPTLAMELLRMDIDVLVAVTSNAAVAAKKTTSTVPIVFMGVTDPVGSGLAESLARPGGNATGVTNVAGILAGKRLELLKELLPATRRVAVLWDPKAPGSIPQWEASQEPAEKLRMALYSMQVSSVEGYVGAFKEAVKARNDAVWITLNPVANSNQRLIAELAIDSKLPSICARGDYAENGCLMAYGPSYTTEGTDGARYVDRILKGARPADLPIQQPTIFELVINLNTANRIGLAVPRALLDRADKIVR</sequence>
<protein>
    <submittedName>
        <fullName evidence="2">ABC transporter substrate-binding protein</fullName>
    </submittedName>
</protein>